<dbReference type="PANTHER" id="PTHR35378">
    <property type="entry name" value="UNNAMED PRODUCT"/>
    <property type="match status" value="1"/>
</dbReference>
<name>A0A835ZB41_9STRA</name>
<evidence type="ECO:0000256" key="1">
    <source>
        <dbReference type="SAM" id="MobiDB-lite"/>
    </source>
</evidence>
<gene>
    <name evidence="2" type="ORF">JKP88DRAFT_300658</name>
</gene>
<dbReference type="PANTHER" id="PTHR35378:SF1">
    <property type="entry name" value="C2H2-TYPE DOMAIN-CONTAINING PROTEIN"/>
    <property type="match status" value="1"/>
</dbReference>
<sequence>MGKAKGRARKGDESSDDEEHQRGAGSKGKGSSSTGKPRLSATTFVHMDIDPDRIRFAHSKIRPVFSGCGRSLQTTLEEIRSGATKITDLPVITVIEGPSEHGSSWYFSLNNRRLWVFKACKREGLLGGEGTVKVRVRGPKDHELERYTLERCSNTATLMREKSAALAAAADSEHTEESQVDAAAVTGT</sequence>
<proteinExistence type="predicted"/>
<organism evidence="2 3">
    <name type="scientific">Tribonema minus</name>
    <dbReference type="NCBI Taxonomy" id="303371"/>
    <lineage>
        <taxon>Eukaryota</taxon>
        <taxon>Sar</taxon>
        <taxon>Stramenopiles</taxon>
        <taxon>Ochrophyta</taxon>
        <taxon>PX clade</taxon>
        <taxon>Xanthophyceae</taxon>
        <taxon>Tribonematales</taxon>
        <taxon>Tribonemataceae</taxon>
        <taxon>Tribonema</taxon>
    </lineage>
</organism>
<keyword evidence="3" id="KW-1185">Reference proteome</keyword>
<accession>A0A835ZB41</accession>
<comment type="caution">
    <text evidence="2">The sequence shown here is derived from an EMBL/GenBank/DDBJ whole genome shotgun (WGS) entry which is preliminary data.</text>
</comment>
<dbReference type="OrthoDB" id="415230at2759"/>
<feature type="region of interest" description="Disordered" evidence="1">
    <location>
        <begin position="168"/>
        <end position="188"/>
    </location>
</feature>
<reference evidence="2" key="1">
    <citation type="submission" date="2021-02" db="EMBL/GenBank/DDBJ databases">
        <title>First Annotated Genome of the Yellow-green Alga Tribonema minus.</title>
        <authorList>
            <person name="Mahan K.M."/>
        </authorList>
    </citation>
    <scope>NUCLEOTIDE SEQUENCE</scope>
    <source>
        <strain evidence="2">UTEX B ZZ1240</strain>
    </source>
</reference>
<feature type="region of interest" description="Disordered" evidence="1">
    <location>
        <begin position="1"/>
        <end position="39"/>
    </location>
</feature>
<evidence type="ECO:0000313" key="2">
    <source>
        <dbReference type="EMBL" id="KAG5189856.1"/>
    </source>
</evidence>
<dbReference type="EMBL" id="JAFCMP010000044">
    <property type="protein sequence ID" value="KAG5189856.1"/>
    <property type="molecule type" value="Genomic_DNA"/>
</dbReference>
<dbReference type="AlphaFoldDB" id="A0A835ZB41"/>
<protein>
    <submittedName>
        <fullName evidence="2">Uncharacterized protein</fullName>
    </submittedName>
</protein>
<evidence type="ECO:0000313" key="3">
    <source>
        <dbReference type="Proteomes" id="UP000664859"/>
    </source>
</evidence>
<dbReference type="Proteomes" id="UP000664859">
    <property type="component" value="Unassembled WGS sequence"/>
</dbReference>